<comment type="caution">
    <text evidence="1">The sequence shown here is derived from an EMBL/GenBank/DDBJ whole genome shotgun (WGS) entry which is preliminary data.</text>
</comment>
<protein>
    <submittedName>
        <fullName evidence="1">Glycosyltransferase family protein</fullName>
    </submittedName>
</protein>
<dbReference type="Pfam" id="PF02348">
    <property type="entry name" value="CTP_transf_3"/>
    <property type="match status" value="1"/>
</dbReference>
<sequence length="235" mass="25110">MRVVGIMQAPMATTHLPGKVLQLLGGCSVLERMVRAVRDSAELDGLVVVTTTGSGDDAVATECARLGVAVHRGPAGDPLRQVVGALDDHPADAVMPFSTDCPLLDPELIAVGVRVFRAMPGLDYLSTALPRTLPQGMDIEVVRASTLRAVDSLAAGEDRAELTGYLRDHLDDYRVVGLTVPPRRAHLRLTLDTMEDFALISMVVSHFGDSRVSVTKVVEWLDANPAVRALNAKVA</sequence>
<dbReference type="InterPro" id="IPR003329">
    <property type="entry name" value="Cytidylyl_trans"/>
</dbReference>
<evidence type="ECO:0000313" key="1">
    <source>
        <dbReference type="EMBL" id="GAA2509600.1"/>
    </source>
</evidence>
<accession>A0ABN3MV59</accession>
<proteinExistence type="predicted"/>
<dbReference type="SUPFAM" id="SSF53448">
    <property type="entry name" value="Nucleotide-diphospho-sugar transferases"/>
    <property type="match status" value="1"/>
</dbReference>
<dbReference type="EMBL" id="BAAARY010000001">
    <property type="protein sequence ID" value="GAA2509600.1"/>
    <property type="molecule type" value="Genomic_DNA"/>
</dbReference>
<dbReference type="Gene3D" id="3.90.550.10">
    <property type="entry name" value="Spore Coat Polysaccharide Biosynthesis Protein SpsA, Chain A"/>
    <property type="match status" value="1"/>
</dbReference>
<keyword evidence="2" id="KW-1185">Reference proteome</keyword>
<name>A0ABN3MV59_9ACTN</name>
<reference evidence="1 2" key="1">
    <citation type="journal article" date="2019" name="Int. J. Syst. Evol. Microbiol.">
        <title>The Global Catalogue of Microorganisms (GCM) 10K type strain sequencing project: providing services to taxonomists for standard genome sequencing and annotation.</title>
        <authorList>
            <consortium name="The Broad Institute Genomics Platform"/>
            <consortium name="The Broad Institute Genome Sequencing Center for Infectious Disease"/>
            <person name="Wu L."/>
            <person name="Ma J."/>
        </authorList>
    </citation>
    <scope>NUCLEOTIDE SEQUENCE [LARGE SCALE GENOMIC DNA]</scope>
    <source>
        <strain evidence="1 2">JCM 3367</strain>
    </source>
</reference>
<dbReference type="InterPro" id="IPR029044">
    <property type="entry name" value="Nucleotide-diphossugar_trans"/>
</dbReference>
<gene>
    <name evidence="1" type="ORF">GCM10010201_00060</name>
</gene>
<dbReference type="Proteomes" id="UP001499978">
    <property type="component" value="Unassembled WGS sequence"/>
</dbReference>
<organism evidence="1 2">
    <name type="scientific">Pilimelia columellifera subsp. columellifera</name>
    <dbReference type="NCBI Taxonomy" id="706583"/>
    <lineage>
        <taxon>Bacteria</taxon>
        <taxon>Bacillati</taxon>
        <taxon>Actinomycetota</taxon>
        <taxon>Actinomycetes</taxon>
        <taxon>Micromonosporales</taxon>
        <taxon>Micromonosporaceae</taxon>
        <taxon>Pilimelia</taxon>
    </lineage>
</organism>
<evidence type="ECO:0000313" key="2">
    <source>
        <dbReference type="Proteomes" id="UP001499978"/>
    </source>
</evidence>